<proteinExistence type="predicted"/>
<organism evidence="1">
    <name type="scientific">Rhizophora mucronata</name>
    <name type="common">Asiatic mangrove</name>
    <dbReference type="NCBI Taxonomy" id="61149"/>
    <lineage>
        <taxon>Eukaryota</taxon>
        <taxon>Viridiplantae</taxon>
        <taxon>Streptophyta</taxon>
        <taxon>Embryophyta</taxon>
        <taxon>Tracheophyta</taxon>
        <taxon>Spermatophyta</taxon>
        <taxon>Magnoliopsida</taxon>
        <taxon>eudicotyledons</taxon>
        <taxon>Gunneridae</taxon>
        <taxon>Pentapetalae</taxon>
        <taxon>rosids</taxon>
        <taxon>fabids</taxon>
        <taxon>Malpighiales</taxon>
        <taxon>Rhizophoraceae</taxon>
        <taxon>Rhizophora</taxon>
    </lineage>
</organism>
<sequence>MDKECASPLGSIMKCWQQRRLAIRDFPEGCSLPMTFSAQMLKTQMKIEVPGSKYDYNPEEEVMIHNNARLVIELPTGSVKMVIYPPQRSISAVQLFLRGCGRKNPHFDKEGHLKLNEIDSDRIIPECWIYIVWEEWRCG</sequence>
<accession>A0A2P2IK85</accession>
<reference evidence="1" key="1">
    <citation type="submission" date="2018-02" db="EMBL/GenBank/DDBJ databases">
        <title>Rhizophora mucronata_Transcriptome.</title>
        <authorList>
            <person name="Meera S.P."/>
            <person name="Sreeshan A."/>
            <person name="Augustine A."/>
        </authorList>
    </citation>
    <scope>NUCLEOTIDE SEQUENCE</scope>
    <source>
        <tissue evidence="1">Leaf</tissue>
    </source>
</reference>
<dbReference type="EMBL" id="GGEC01001153">
    <property type="protein sequence ID" value="MBW81636.1"/>
    <property type="molecule type" value="Transcribed_RNA"/>
</dbReference>
<protein>
    <submittedName>
        <fullName evidence="1">Uncharacterized protein</fullName>
    </submittedName>
</protein>
<evidence type="ECO:0000313" key="1">
    <source>
        <dbReference type="EMBL" id="MBW81636.1"/>
    </source>
</evidence>
<name>A0A2P2IK85_RHIMU</name>
<dbReference type="AlphaFoldDB" id="A0A2P2IK85"/>